<gene>
    <name evidence="2" type="ORF">PoB_005999600</name>
</gene>
<proteinExistence type="predicted"/>
<accession>A0AAV4CNN8</accession>
<evidence type="ECO:0000256" key="1">
    <source>
        <dbReference type="SAM" id="MobiDB-lite"/>
    </source>
</evidence>
<dbReference type="Proteomes" id="UP000735302">
    <property type="component" value="Unassembled WGS sequence"/>
</dbReference>
<reference evidence="2 3" key="1">
    <citation type="journal article" date="2021" name="Elife">
        <title>Chloroplast acquisition without the gene transfer in kleptoplastic sea slugs, Plakobranchus ocellatus.</title>
        <authorList>
            <person name="Maeda T."/>
            <person name="Takahashi S."/>
            <person name="Yoshida T."/>
            <person name="Shimamura S."/>
            <person name="Takaki Y."/>
            <person name="Nagai Y."/>
            <person name="Toyoda A."/>
            <person name="Suzuki Y."/>
            <person name="Arimoto A."/>
            <person name="Ishii H."/>
            <person name="Satoh N."/>
            <person name="Nishiyama T."/>
            <person name="Hasebe M."/>
            <person name="Maruyama T."/>
            <person name="Minagawa J."/>
            <person name="Obokata J."/>
            <person name="Shigenobu S."/>
        </authorList>
    </citation>
    <scope>NUCLEOTIDE SEQUENCE [LARGE SCALE GENOMIC DNA]</scope>
</reference>
<evidence type="ECO:0000313" key="3">
    <source>
        <dbReference type="Proteomes" id="UP000735302"/>
    </source>
</evidence>
<organism evidence="2 3">
    <name type="scientific">Plakobranchus ocellatus</name>
    <dbReference type="NCBI Taxonomy" id="259542"/>
    <lineage>
        <taxon>Eukaryota</taxon>
        <taxon>Metazoa</taxon>
        <taxon>Spiralia</taxon>
        <taxon>Lophotrochozoa</taxon>
        <taxon>Mollusca</taxon>
        <taxon>Gastropoda</taxon>
        <taxon>Heterobranchia</taxon>
        <taxon>Euthyneura</taxon>
        <taxon>Panpulmonata</taxon>
        <taxon>Sacoglossa</taxon>
        <taxon>Placobranchoidea</taxon>
        <taxon>Plakobranchidae</taxon>
        <taxon>Plakobranchus</taxon>
    </lineage>
</organism>
<dbReference type="EMBL" id="BLXT01006779">
    <property type="protein sequence ID" value="GFO33491.1"/>
    <property type="molecule type" value="Genomic_DNA"/>
</dbReference>
<dbReference type="AlphaFoldDB" id="A0AAV4CNN8"/>
<feature type="region of interest" description="Disordered" evidence="1">
    <location>
        <begin position="83"/>
        <end position="113"/>
    </location>
</feature>
<keyword evidence="3" id="KW-1185">Reference proteome</keyword>
<evidence type="ECO:0000313" key="2">
    <source>
        <dbReference type="EMBL" id="GFO33491.1"/>
    </source>
</evidence>
<sequence>MAIRLSIYIQPWSLGFDFGFFLFYKPIQNNNLRLFDLHYVGASVTGLNPSPGKKSGCYLRAWAKGNGSSNSTTRVACIVIISSSSSSSPPPPSSSSSVYPQHSQHSSYQLTNE</sequence>
<comment type="caution">
    <text evidence="2">The sequence shown here is derived from an EMBL/GenBank/DDBJ whole genome shotgun (WGS) entry which is preliminary data.</text>
</comment>
<feature type="compositionally biased region" description="Low complexity" evidence="1">
    <location>
        <begin position="94"/>
        <end position="113"/>
    </location>
</feature>
<protein>
    <submittedName>
        <fullName evidence="2">Uncharacterized protein</fullName>
    </submittedName>
</protein>
<name>A0AAV4CNN8_9GAST</name>